<gene>
    <name evidence="1" type="ORF">L3081_00355</name>
</gene>
<dbReference type="EMBL" id="JAKKSL010000001">
    <property type="protein sequence ID" value="MCI2282131.1"/>
    <property type="molecule type" value="Genomic_DNA"/>
</dbReference>
<comment type="caution">
    <text evidence="1">The sequence shown here is derived from an EMBL/GenBank/DDBJ whole genome shotgun (WGS) entry which is preliminary data.</text>
</comment>
<dbReference type="Proteomes" id="UP001139646">
    <property type="component" value="Unassembled WGS sequence"/>
</dbReference>
<evidence type="ECO:0000313" key="2">
    <source>
        <dbReference type="Proteomes" id="UP001139646"/>
    </source>
</evidence>
<name>A0ABS9WY56_9GAMM</name>
<keyword evidence="2" id="KW-1185">Reference proteome</keyword>
<dbReference type="RefSeq" id="WP_242282707.1">
    <property type="nucleotide sequence ID" value="NZ_JAKKSL010000001.1"/>
</dbReference>
<reference evidence="1" key="1">
    <citation type="submission" date="2022-01" db="EMBL/GenBank/DDBJ databases">
        <title>Colwellia maritima, isolated from seawater.</title>
        <authorList>
            <person name="Kristyanto S."/>
            <person name="Jung J."/>
            <person name="Jeon C.O."/>
        </authorList>
    </citation>
    <scope>NUCLEOTIDE SEQUENCE</scope>
    <source>
        <strain evidence="1">MSW7</strain>
    </source>
</reference>
<evidence type="ECO:0000313" key="1">
    <source>
        <dbReference type="EMBL" id="MCI2282131.1"/>
    </source>
</evidence>
<protein>
    <submittedName>
        <fullName evidence="1">Uncharacterized protein</fullName>
    </submittedName>
</protein>
<proteinExistence type="predicted"/>
<accession>A0ABS9WY56</accession>
<organism evidence="1 2">
    <name type="scientific">Colwellia maritima</name>
    <dbReference type="NCBI Taxonomy" id="2912588"/>
    <lineage>
        <taxon>Bacteria</taxon>
        <taxon>Pseudomonadati</taxon>
        <taxon>Pseudomonadota</taxon>
        <taxon>Gammaproteobacteria</taxon>
        <taxon>Alteromonadales</taxon>
        <taxon>Colwelliaceae</taxon>
        <taxon>Colwellia</taxon>
    </lineage>
</organism>
<sequence>MKENIYLFFLTKDKKEVSQVIEKLVLDIKLRFFANLGEFSVIIAYAIESPNFQDIDPYIYLSQLSDSIKIA</sequence>